<evidence type="ECO:0000313" key="1">
    <source>
        <dbReference type="EMBL" id="RQM11778.1"/>
    </source>
</evidence>
<accession>A0A3R7WM14</accession>
<sequence length="62" mass="6934">MVLGNMQRYEGLQADGCQGDPLQTTRVNTDTVKHCFPKVQDTGLCFPDLRPIFCPGEYAQTQ</sequence>
<comment type="caution">
    <text evidence="1">The sequence shown here is derived from an EMBL/GenBank/DDBJ whole genome shotgun (WGS) entry which is preliminary data.</text>
</comment>
<evidence type="ECO:0000313" key="2">
    <source>
        <dbReference type="Proteomes" id="UP000286097"/>
    </source>
</evidence>
<dbReference type="VEuPathDB" id="FungiDB:DD237_007544"/>
<dbReference type="Proteomes" id="UP000286097">
    <property type="component" value="Unassembled WGS sequence"/>
</dbReference>
<name>A0A3R7WM14_9STRA</name>
<dbReference type="AlphaFoldDB" id="A0A3R7WM14"/>
<protein>
    <submittedName>
        <fullName evidence="1">Uncharacterized protein</fullName>
    </submittedName>
</protein>
<proteinExistence type="predicted"/>
<dbReference type="EMBL" id="QKXF01000388">
    <property type="protein sequence ID" value="RQM11778.1"/>
    <property type="molecule type" value="Genomic_DNA"/>
</dbReference>
<reference evidence="1 2" key="1">
    <citation type="submission" date="2018-06" db="EMBL/GenBank/DDBJ databases">
        <title>Comparative genomics of downy mildews reveals potential adaptations to biotrophy.</title>
        <authorList>
            <person name="Fletcher K."/>
            <person name="Klosterman S.J."/>
            <person name="Derevnina L."/>
            <person name="Martin F."/>
            <person name="Koike S."/>
            <person name="Reyes Chin-Wo S."/>
            <person name="Mou B."/>
            <person name="Michelmore R."/>
        </authorList>
    </citation>
    <scope>NUCLEOTIDE SEQUENCE [LARGE SCALE GENOMIC DNA]</scope>
    <source>
        <strain evidence="1 2">R13</strain>
    </source>
</reference>
<organism evidence="1 2">
    <name type="scientific">Peronospora effusa</name>
    <dbReference type="NCBI Taxonomy" id="542832"/>
    <lineage>
        <taxon>Eukaryota</taxon>
        <taxon>Sar</taxon>
        <taxon>Stramenopiles</taxon>
        <taxon>Oomycota</taxon>
        <taxon>Peronosporomycetes</taxon>
        <taxon>Peronosporales</taxon>
        <taxon>Peronosporaceae</taxon>
        <taxon>Peronospora</taxon>
    </lineage>
</organism>
<gene>
    <name evidence="1" type="ORF">DD237_007544</name>
</gene>